<name>A0ABW4BUK2_9LACO</name>
<dbReference type="Proteomes" id="UP001597251">
    <property type="component" value="Unassembled WGS sequence"/>
</dbReference>
<evidence type="ECO:0000313" key="2">
    <source>
        <dbReference type="EMBL" id="MFD1418901.1"/>
    </source>
</evidence>
<dbReference type="GO" id="GO:0003677">
    <property type="term" value="F:DNA binding"/>
    <property type="evidence" value="ECO:0007669"/>
    <property type="project" value="UniProtKB-KW"/>
</dbReference>
<evidence type="ECO:0000313" key="3">
    <source>
        <dbReference type="Proteomes" id="UP001597251"/>
    </source>
</evidence>
<reference evidence="3" key="1">
    <citation type="journal article" date="2019" name="Int. J. Syst. Evol. Microbiol.">
        <title>The Global Catalogue of Microorganisms (GCM) 10K type strain sequencing project: providing services to taxonomists for standard genome sequencing and annotation.</title>
        <authorList>
            <consortium name="The Broad Institute Genomics Platform"/>
            <consortium name="The Broad Institute Genome Sequencing Center for Infectious Disease"/>
            <person name="Wu L."/>
            <person name="Ma J."/>
        </authorList>
    </citation>
    <scope>NUCLEOTIDE SEQUENCE [LARGE SCALE GENOMIC DNA]</scope>
    <source>
        <strain evidence="3">CCM 8936</strain>
    </source>
</reference>
<proteinExistence type="predicted"/>
<dbReference type="Gene3D" id="2.10.260.10">
    <property type="match status" value="1"/>
</dbReference>
<dbReference type="Pfam" id="PF04014">
    <property type="entry name" value="MazE_antitoxin"/>
    <property type="match status" value="1"/>
</dbReference>
<dbReference type="SUPFAM" id="SSF89447">
    <property type="entry name" value="AbrB/MazE/MraZ-like"/>
    <property type="match status" value="1"/>
</dbReference>
<dbReference type="RefSeq" id="WP_125676399.1">
    <property type="nucleotide sequence ID" value="NZ_JBHTOI010000046.1"/>
</dbReference>
<keyword evidence="3" id="KW-1185">Reference proteome</keyword>
<accession>A0ABW4BUK2</accession>
<protein>
    <submittedName>
        <fullName evidence="2">AbrB/MazE/SpoVT family DNA-binding domain-containing protein</fullName>
    </submittedName>
</protein>
<sequence length="87" mass="9845">MKEMVNLGKFKVRKNGNSLIVTIPKESGFSENEMVEAVREPDGSISYKLAQQNPWFTGEYDNYDFEAIKKELDFPVDGGRAVGKEII</sequence>
<feature type="domain" description="SpoVT-AbrB" evidence="1">
    <location>
        <begin position="12"/>
        <end position="45"/>
    </location>
</feature>
<organism evidence="2 3">
    <name type="scientific">Companilactobacillus keshanensis</name>
    <dbReference type="NCBI Taxonomy" id="2486003"/>
    <lineage>
        <taxon>Bacteria</taxon>
        <taxon>Bacillati</taxon>
        <taxon>Bacillota</taxon>
        <taxon>Bacilli</taxon>
        <taxon>Lactobacillales</taxon>
        <taxon>Lactobacillaceae</taxon>
        <taxon>Companilactobacillus</taxon>
    </lineage>
</organism>
<evidence type="ECO:0000259" key="1">
    <source>
        <dbReference type="Pfam" id="PF04014"/>
    </source>
</evidence>
<dbReference type="InterPro" id="IPR037914">
    <property type="entry name" value="SpoVT-AbrB_sf"/>
</dbReference>
<dbReference type="InterPro" id="IPR007159">
    <property type="entry name" value="SpoVT-AbrB_dom"/>
</dbReference>
<comment type="caution">
    <text evidence="2">The sequence shown here is derived from an EMBL/GenBank/DDBJ whole genome shotgun (WGS) entry which is preliminary data.</text>
</comment>
<gene>
    <name evidence="2" type="ORF">ACFQ42_09105</name>
</gene>
<keyword evidence="2" id="KW-0238">DNA-binding</keyword>
<dbReference type="EMBL" id="JBHTOI010000046">
    <property type="protein sequence ID" value="MFD1418901.1"/>
    <property type="molecule type" value="Genomic_DNA"/>
</dbReference>